<dbReference type="CDD" id="cd06170">
    <property type="entry name" value="LuxR_C_like"/>
    <property type="match status" value="1"/>
</dbReference>
<feature type="compositionally biased region" description="Low complexity" evidence="6">
    <location>
        <begin position="11"/>
        <end position="21"/>
    </location>
</feature>
<feature type="transmembrane region" description="Helical" evidence="7">
    <location>
        <begin position="165"/>
        <end position="187"/>
    </location>
</feature>
<feature type="compositionally biased region" description="Basic residues" evidence="6">
    <location>
        <begin position="417"/>
        <end position="438"/>
    </location>
</feature>
<dbReference type="GO" id="GO:0006355">
    <property type="term" value="P:regulation of DNA-templated transcription"/>
    <property type="evidence" value="ECO:0007669"/>
    <property type="project" value="InterPro"/>
</dbReference>
<evidence type="ECO:0000256" key="7">
    <source>
        <dbReference type="SAM" id="Phobius"/>
    </source>
</evidence>
<evidence type="ECO:0000256" key="2">
    <source>
        <dbReference type="ARBA" id="ARBA00023015"/>
    </source>
</evidence>
<dbReference type="PROSITE" id="PS00622">
    <property type="entry name" value="HTH_LUXR_1"/>
    <property type="match status" value="1"/>
</dbReference>
<feature type="compositionally biased region" description="Basic residues" evidence="6">
    <location>
        <begin position="367"/>
        <end position="377"/>
    </location>
</feature>
<dbReference type="PANTHER" id="PTHR43214">
    <property type="entry name" value="TWO-COMPONENT RESPONSE REGULATOR"/>
    <property type="match status" value="1"/>
</dbReference>
<evidence type="ECO:0000256" key="3">
    <source>
        <dbReference type="ARBA" id="ARBA00023125"/>
    </source>
</evidence>
<protein>
    <submittedName>
        <fullName evidence="10">DNA-binding NarL/FixJ family response regulator</fullName>
    </submittedName>
</protein>
<keyword evidence="7" id="KW-0812">Transmembrane</keyword>
<sequence>MTTASIPAPLPAATSEAAPAPSATPVPPAVGTAAGPAGPATTSPSTRSRRGRTARALGALAQLAAVGVVGSVIFGVLATLLSLGISLVLLFGIGLLFLLAFVYALYATAWLEYERVEGLYRYGLPALRARRRDRPGFAGWLRSVWDQFTDGPMWRGIASAAVSTILGLFVLPLVGGLASSLVLLFAPLLGGDTVRVPVTGLHVAVEWALLVGVLGLIVCAALLAGIAVLHGVLTRAILVPNREAQLVEQAREAGTQRESAVRAGEVERTRIERDLHDGVQPRLVSVAMTLGLAQQKIDDDPTAAQALIDEAHTSTKAAITELRQLARGIHASVLDDRGLDAALSALAARSHVPVLLGGAAAAGRPVQPHRRGRRLLRDRRSAHERREALPCRRGARRRAAARRRGRRRPPHPVGARRGQRCRRGACAPRRRTRRHREPHHGGGRREPARQPRRRTDDSGGERPVRILICEDSALLREGLVRLLDDAGHEVVAALPDAADLPGAVEAAGPELCILDVRLPPTYTDEGVRAALALRAAHPGLPVLVLSQYVEERYASELITGQSAALGYLLKDRVADVRDFLDAVDRIGAGATVLDPEVVAQLLTRRARDERMARLTDREGTVLALIAEGKSNQAIAQTLFITEASVEKHITSLFQKLDLEQDEHGNRRVLAALVHLGHDQNSRATGAPQNGAPR</sequence>
<feature type="region of interest" description="Disordered" evidence="6">
    <location>
        <begin position="362"/>
        <end position="461"/>
    </location>
</feature>
<keyword evidence="3 10" id="KW-0238">DNA-binding</keyword>
<comment type="caution">
    <text evidence="10">The sequence shown here is derived from an EMBL/GenBank/DDBJ whole genome shotgun (WGS) entry which is preliminary data.</text>
</comment>
<dbReference type="GO" id="GO:0000155">
    <property type="term" value="F:phosphorelay sensor kinase activity"/>
    <property type="evidence" value="ECO:0007669"/>
    <property type="project" value="InterPro"/>
</dbReference>
<evidence type="ECO:0000313" key="10">
    <source>
        <dbReference type="EMBL" id="TQM91450.1"/>
    </source>
</evidence>
<dbReference type="SMART" id="SM00448">
    <property type="entry name" value="REC"/>
    <property type="match status" value="1"/>
</dbReference>
<dbReference type="InterPro" id="IPR000792">
    <property type="entry name" value="Tscrpt_reg_LuxR_C"/>
</dbReference>
<feature type="domain" description="Response regulatory" evidence="9">
    <location>
        <begin position="465"/>
        <end position="585"/>
    </location>
</feature>
<keyword evidence="7" id="KW-1133">Transmembrane helix</keyword>
<evidence type="ECO:0000256" key="5">
    <source>
        <dbReference type="PROSITE-ProRule" id="PRU00169"/>
    </source>
</evidence>
<dbReference type="PANTHER" id="PTHR43214:SF24">
    <property type="entry name" value="TRANSCRIPTIONAL REGULATORY PROTEIN NARL-RELATED"/>
    <property type="match status" value="1"/>
</dbReference>
<feature type="compositionally biased region" description="Basic and acidic residues" evidence="6">
    <location>
        <begin position="439"/>
        <end position="461"/>
    </location>
</feature>
<feature type="transmembrane region" description="Helical" evidence="7">
    <location>
        <begin position="87"/>
        <end position="111"/>
    </location>
</feature>
<dbReference type="PRINTS" id="PR00038">
    <property type="entry name" value="HTHLUXR"/>
</dbReference>
<keyword evidence="4" id="KW-0804">Transcription</keyword>
<dbReference type="GO" id="GO:0003677">
    <property type="term" value="F:DNA binding"/>
    <property type="evidence" value="ECO:0007669"/>
    <property type="project" value="UniProtKB-KW"/>
</dbReference>
<evidence type="ECO:0000313" key="11">
    <source>
        <dbReference type="Proteomes" id="UP000319804"/>
    </source>
</evidence>
<dbReference type="EMBL" id="VFPS01000005">
    <property type="protein sequence ID" value="TQM91450.1"/>
    <property type="molecule type" value="Genomic_DNA"/>
</dbReference>
<dbReference type="InterPro" id="IPR058245">
    <property type="entry name" value="NreC/VraR/RcsB-like_REC"/>
</dbReference>
<name>A0A4Y3UN65_9MICO</name>
<proteinExistence type="predicted"/>
<dbReference type="GO" id="GO:0016020">
    <property type="term" value="C:membrane"/>
    <property type="evidence" value="ECO:0007669"/>
    <property type="project" value="InterPro"/>
</dbReference>
<feature type="modified residue" description="4-aspartylphosphate" evidence="5">
    <location>
        <position position="515"/>
    </location>
</feature>
<dbReference type="InterPro" id="IPR039420">
    <property type="entry name" value="WalR-like"/>
</dbReference>
<evidence type="ECO:0000256" key="4">
    <source>
        <dbReference type="ARBA" id="ARBA00023163"/>
    </source>
</evidence>
<dbReference type="SUPFAM" id="SSF52172">
    <property type="entry name" value="CheY-like"/>
    <property type="match status" value="1"/>
</dbReference>
<accession>A0A4Y3UN65</accession>
<dbReference type="Gene3D" id="3.40.50.2300">
    <property type="match status" value="1"/>
</dbReference>
<feature type="domain" description="HTH luxR-type" evidence="8">
    <location>
        <begin position="607"/>
        <end position="677"/>
    </location>
</feature>
<dbReference type="SUPFAM" id="SSF46894">
    <property type="entry name" value="C-terminal effector domain of the bipartite response regulators"/>
    <property type="match status" value="1"/>
</dbReference>
<dbReference type="CDD" id="cd17535">
    <property type="entry name" value="REC_NarL-like"/>
    <property type="match status" value="1"/>
</dbReference>
<keyword evidence="11" id="KW-1185">Reference proteome</keyword>
<organism evidence="10 11">
    <name type="scientific">Microbacterium lacticum</name>
    <dbReference type="NCBI Taxonomy" id="33885"/>
    <lineage>
        <taxon>Bacteria</taxon>
        <taxon>Bacillati</taxon>
        <taxon>Actinomycetota</taxon>
        <taxon>Actinomycetes</taxon>
        <taxon>Micrococcales</taxon>
        <taxon>Microbacteriaceae</taxon>
        <taxon>Microbacterium</taxon>
    </lineage>
</organism>
<evidence type="ECO:0000256" key="6">
    <source>
        <dbReference type="SAM" id="MobiDB-lite"/>
    </source>
</evidence>
<evidence type="ECO:0000259" key="9">
    <source>
        <dbReference type="PROSITE" id="PS50110"/>
    </source>
</evidence>
<dbReference type="InterPro" id="IPR011712">
    <property type="entry name" value="Sig_transdc_His_kin_sub3_dim/P"/>
</dbReference>
<feature type="transmembrane region" description="Helical" evidence="7">
    <location>
        <begin position="57"/>
        <end position="81"/>
    </location>
</feature>
<dbReference type="Pfam" id="PF00072">
    <property type="entry name" value="Response_reg"/>
    <property type="match status" value="1"/>
</dbReference>
<dbReference type="InterPro" id="IPR011006">
    <property type="entry name" value="CheY-like_superfamily"/>
</dbReference>
<dbReference type="SMART" id="SM00421">
    <property type="entry name" value="HTH_LUXR"/>
    <property type="match status" value="1"/>
</dbReference>
<dbReference type="PROSITE" id="PS50110">
    <property type="entry name" value="RESPONSE_REGULATORY"/>
    <property type="match status" value="1"/>
</dbReference>
<feature type="region of interest" description="Disordered" evidence="6">
    <location>
        <begin position="1"/>
        <end position="51"/>
    </location>
</feature>
<dbReference type="InterPro" id="IPR001789">
    <property type="entry name" value="Sig_transdc_resp-reg_receiver"/>
</dbReference>
<dbReference type="Gene3D" id="1.20.5.1930">
    <property type="match status" value="1"/>
</dbReference>
<dbReference type="InterPro" id="IPR025828">
    <property type="entry name" value="Put_sensor_dom"/>
</dbReference>
<dbReference type="Pfam" id="PF13796">
    <property type="entry name" value="Sensor"/>
    <property type="match status" value="1"/>
</dbReference>
<gene>
    <name evidence="10" type="ORF">FHX68_2678</name>
</gene>
<dbReference type="PROSITE" id="PS50043">
    <property type="entry name" value="HTH_LUXR_2"/>
    <property type="match status" value="1"/>
</dbReference>
<keyword evidence="7" id="KW-0472">Membrane</keyword>
<dbReference type="GO" id="GO:0046983">
    <property type="term" value="F:protein dimerization activity"/>
    <property type="evidence" value="ECO:0007669"/>
    <property type="project" value="InterPro"/>
</dbReference>
<evidence type="ECO:0000256" key="1">
    <source>
        <dbReference type="ARBA" id="ARBA00022553"/>
    </source>
</evidence>
<feature type="compositionally biased region" description="Low complexity" evidence="6">
    <location>
        <begin position="29"/>
        <end position="46"/>
    </location>
</feature>
<dbReference type="Proteomes" id="UP000319804">
    <property type="component" value="Unassembled WGS sequence"/>
</dbReference>
<evidence type="ECO:0000259" key="8">
    <source>
        <dbReference type="PROSITE" id="PS50043"/>
    </source>
</evidence>
<feature type="transmembrane region" description="Helical" evidence="7">
    <location>
        <begin position="207"/>
        <end position="233"/>
    </location>
</feature>
<dbReference type="Pfam" id="PF00196">
    <property type="entry name" value="GerE"/>
    <property type="match status" value="1"/>
</dbReference>
<dbReference type="Pfam" id="PF07730">
    <property type="entry name" value="HisKA_3"/>
    <property type="match status" value="1"/>
</dbReference>
<keyword evidence="1 5" id="KW-0597">Phosphoprotein</keyword>
<dbReference type="InterPro" id="IPR016032">
    <property type="entry name" value="Sig_transdc_resp-reg_C-effctor"/>
</dbReference>
<keyword evidence="2" id="KW-0805">Transcription regulation</keyword>
<feature type="compositionally biased region" description="Basic residues" evidence="6">
    <location>
        <begin position="393"/>
        <end position="410"/>
    </location>
</feature>
<feature type="compositionally biased region" description="Basic and acidic residues" evidence="6">
    <location>
        <begin position="378"/>
        <end position="390"/>
    </location>
</feature>
<dbReference type="AlphaFoldDB" id="A0A4Y3UN65"/>
<reference evidence="10 11" key="1">
    <citation type="submission" date="2019-06" db="EMBL/GenBank/DDBJ databases">
        <title>Sequencing the genomes of 1000 actinobacteria strains.</title>
        <authorList>
            <person name="Klenk H.-P."/>
        </authorList>
    </citation>
    <scope>NUCLEOTIDE SEQUENCE [LARGE SCALE GENOMIC DNA]</scope>
    <source>
        <strain evidence="10 11">DSM 20427</strain>
    </source>
</reference>